<dbReference type="PIRSF" id="PIRSF020818">
    <property type="entry name" value="PHB_depoly_PhaZ"/>
    <property type="match status" value="1"/>
</dbReference>
<dbReference type="SUPFAM" id="SSF53474">
    <property type="entry name" value="alpha/beta-Hydrolases"/>
    <property type="match status" value="1"/>
</dbReference>
<accession>A0ABX5JBR2</accession>
<protein>
    <submittedName>
        <fullName evidence="2">Poly(3-hydroxybutyrate) depolymerase</fullName>
    </submittedName>
</protein>
<dbReference type="InterPro" id="IPR010915">
    <property type="entry name" value="PHB_depoly_PhaZ"/>
</dbReference>
<organism evidence="2 3">
    <name type="scientific">Cereibacter johrii</name>
    <dbReference type="NCBI Taxonomy" id="445629"/>
    <lineage>
        <taxon>Bacteria</taxon>
        <taxon>Pseudomonadati</taxon>
        <taxon>Pseudomonadota</taxon>
        <taxon>Alphaproteobacteria</taxon>
        <taxon>Rhodobacterales</taxon>
        <taxon>Paracoccaceae</taxon>
        <taxon>Cereibacter</taxon>
    </lineage>
</organism>
<name>A0ABX5JBR2_9RHOB</name>
<dbReference type="PANTHER" id="PTHR36837">
    <property type="entry name" value="POLY(3-HYDROXYALKANOATE) POLYMERASE SUBUNIT PHAC"/>
    <property type="match status" value="1"/>
</dbReference>
<dbReference type="EMBL" id="PZZW01000002">
    <property type="protein sequence ID" value="PTM80630.1"/>
    <property type="molecule type" value="Genomic_DNA"/>
</dbReference>
<proteinExistence type="predicted"/>
<keyword evidence="3" id="KW-1185">Reference proteome</keyword>
<dbReference type="InterPro" id="IPR029058">
    <property type="entry name" value="AB_hydrolase_fold"/>
</dbReference>
<dbReference type="Proteomes" id="UP000240800">
    <property type="component" value="Unassembled WGS sequence"/>
</dbReference>
<sequence length="424" mass="46570">MKYMTTYDVMESARNTNEWLGATARAMASYPLFALSMNPMLALTAAWGEVTERSFARMVAKPDWGIRSIVGEGGQDHLVDVRTVVEKPFGNLIQFFVRRREPMARKVLLVAPMSGHYATLLRSTVLSLLPDCDVYVTDWHNARDIPVSAGKFDVEDYTLYVVDFMRALGPETNVIAVCQPAPLVLAATAYLAGEDPAAQPRTLTLIGGPIDPDAAATEVTDFGRRITMGQLEQLAIQRVGFKYMGAGRLVYPGLLQLQSFISMNMERHSKAFQEQIVRVARGQASDHDAHNRFYDEYLAVMDMTAEFYLSTVERIFKNREIAKNEFTVAGKRVDIGAITDVAVKTVEGEKDDISAPGQCVAALKLLTGLPASKKASHLEPDAGHYGIFAGKSWRLNIRPLVLSFIDANAPKPKPKIVPAAAAAG</sequence>
<feature type="domain" description="PHB de-polymerase C-terminal" evidence="1">
    <location>
        <begin position="207"/>
        <end position="408"/>
    </location>
</feature>
<dbReference type="Pfam" id="PF06850">
    <property type="entry name" value="PHB_depo_C"/>
    <property type="match status" value="1"/>
</dbReference>
<gene>
    <name evidence="2" type="ORF">C8J29_102712</name>
</gene>
<reference evidence="2 3" key="1">
    <citation type="submission" date="2018-04" db="EMBL/GenBank/DDBJ databases">
        <title>Genomic Encyclopedia of Type Strains, Phase III (KMG-III): the genomes of soil and plant-associated and newly described type strains.</title>
        <authorList>
            <person name="Whitman W."/>
        </authorList>
    </citation>
    <scope>NUCLEOTIDE SEQUENCE [LARGE SCALE GENOMIC DNA]</scope>
    <source>
        <strain evidence="2 3">JA192</strain>
    </source>
</reference>
<dbReference type="InterPro" id="IPR009656">
    <property type="entry name" value="PHB_depo_C"/>
</dbReference>
<dbReference type="InterPro" id="IPR051321">
    <property type="entry name" value="PHA/PHB_synthase"/>
</dbReference>
<dbReference type="NCBIfam" id="TIGR01849">
    <property type="entry name" value="PHB_depoly_PhaZ"/>
    <property type="match status" value="1"/>
</dbReference>
<evidence type="ECO:0000313" key="2">
    <source>
        <dbReference type="EMBL" id="PTM80630.1"/>
    </source>
</evidence>
<evidence type="ECO:0000259" key="1">
    <source>
        <dbReference type="Pfam" id="PF06850"/>
    </source>
</evidence>
<evidence type="ECO:0000313" key="3">
    <source>
        <dbReference type="Proteomes" id="UP000240800"/>
    </source>
</evidence>
<dbReference type="PANTHER" id="PTHR36837:SF4">
    <property type="entry name" value="BLR0908 PROTEIN"/>
    <property type="match status" value="1"/>
</dbReference>
<dbReference type="RefSeq" id="WP_069331660.1">
    <property type="nucleotide sequence ID" value="NZ_JAYFRT010000003.1"/>
</dbReference>
<comment type="caution">
    <text evidence="2">The sequence shown here is derived from an EMBL/GenBank/DDBJ whole genome shotgun (WGS) entry which is preliminary data.</text>
</comment>